<feature type="region of interest" description="Disordered" evidence="2">
    <location>
        <begin position="63"/>
        <end position="109"/>
    </location>
</feature>
<dbReference type="GO" id="GO:0034605">
    <property type="term" value="P:cellular response to heat"/>
    <property type="evidence" value="ECO:0007669"/>
    <property type="project" value="TreeGrafter"/>
</dbReference>
<dbReference type="GO" id="GO:0016887">
    <property type="term" value="F:ATP hydrolysis activity"/>
    <property type="evidence" value="ECO:0007669"/>
    <property type="project" value="InterPro"/>
</dbReference>
<dbReference type="RefSeq" id="WP_024394468.1">
    <property type="nucleotide sequence ID" value="NZ_BDMJ01000004.1"/>
</dbReference>
<dbReference type="InterPro" id="IPR003959">
    <property type="entry name" value="ATPase_AAA_core"/>
</dbReference>
<sequence>MLCKNCNINDATIHLYTNLNGKQQQVDLCHNCYQIMKTDPNNAILRGLGDLTNPNNMDPFSEFFNHLGGYPGNTPAGKNREQTPPTQASGHNGRGGHTPPPQQPQQPNGLLEEFGINVTEIARRGDIDPVIGRDQEITRVIEILNRRTKNNPVLIGEPGVGKTAVVEGLAQKIVDGDVPQKLRDKEVIRLDVVSLVQGTGIRGQFEERMQKLMEEIRNRREIILFIDEIHEIVGAGSAGDGNMDAGNILKPALARGEMQLVGATTLNEYRIIEKDAALERRMQPVKVEEPSVEETITILKGIQNKYQDYHHVKYSDAAIEAAAVLSNRYIQDRFLPDKAIDLLDEAGSKMNLTLNFIDPKEIDQRLIDAENRKAQATRDEDYEKAAYFRDQIAKYKEMQKATISEEDIPLITEKEIEAIVEQKTNIPVGDLKEKEQSQLVNLASDLKAHVIGQDEAVDKIAKAIRRNRVGLGAPNRPIGSFLFVGPTGVGKTELSKQLAIELFGSADSMIRFDMSEYMEKHAVAKLVGAPPGYVGYEEAGQLTEKVRRNPYSLILLDEVEKAHPDVMHMFLQVLDDGRLTDGQGRTVSFKDTIIIMTSNAGTGKVEASVGFGAAMEGRTQSVLGQLSNFFTPEFMNRFDGIIEFQPLSKENLLEIVSLMLDDVNKRLSHNGISLHVTDKVKEKLVDLGYDPKMGARPLRRTIQDQIEDAITDFYLEHPAEKDLRAVMSSKGTIQIKAQTKTK</sequence>
<protein>
    <submittedName>
        <fullName evidence="3">ATPases with chaperone activity, ATP-binding subunit</fullName>
    </submittedName>
</protein>
<dbReference type="PROSITE" id="PS00870">
    <property type="entry name" value="CLPAB_1"/>
    <property type="match status" value="1"/>
</dbReference>
<dbReference type="Pfam" id="PF17871">
    <property type="entry name" value="AAA_lid_9"/>
    <property type="match status" value="1"/>
</dbReference>
<gene>
    <name evidence="3" type="primary">clpE</name>
    <name evidence="3" type="ORF">ERS132536_00994</name>
</gene>
<dbReference type="GO" id="GO:0005524">
    <property type="term" value="F:ATP binding"/>
    <property type="evidence" value="ECO:0007669"/>
    <property type="project" value="UniProtKB-KW"/>
</dbReference>
<keyword evidence="1" id="KW-0143">Chaperone</keyword>
<dbReference type="EMBL" id="FIMD01000005">
    <property type="protein sequence ID" value="CYX62902.1"/>
    <property type="molecule type" value="Genomic_DNA"/>
</dbReference>
<dbReference type="InterPro" id="IPR018368">
    <property type="entry name" value="ClpA/B_CS1"/>
</dbReference>
<dbReference type="FunFam" id="3.40.50.300:FF:000010">
    <property type="entry name" value="Chaperone clpB 1, putative"/>
    <property type="match status" value="1"/>
</dbReference>
<keyword evidence="1" id="KW-0547">Nucleotide-binding</keyword>
<dbReference type="PROSITE" id="PS00871">
    <property type="entry name" value="CLPAB_2"/>
    <property type="match status" value="1"/>
</dbReference>
<dbReference type="InterPro" id="IPR019489">
    <property type="entry name" value="Clp_ATPase_C"/>
</dbReference>
<dbReference type="SMART" id="SM01086">
    <property type="entry name" value="ClpB_D2-small"/>
    <property type="match status" value="1"/>
</dbReference>
<dbReference type="PATRIC" id="fig|1307.472.peg.891"/>
<accession>A0A0N0DLE3</accession>
<dbReference type="GO" id="GO:0005737">
    <property type="term" value="C:cytoplasm"/>
    <property type="evidence" value="ECO:0007669"/>
    <property type="project" value="TreeGrafter"/>
</dbReference>
<dbReference type="InterPro" id="IPR041546">
    <property type="entry name" value="ClpA/ClpB_AAA_lid"/>
</dbReference>
<dbReference type="Gene3D" id="1.10.8.60">
    <property type="match status" value="2"/>
</dbReference>
<dbReference type="Pfam" id="PF00004">
    <property type="entry name" value="AAA"/>
    <property type="match status" value="1"/>
</dbReference>
<dbReference type="InterPro" id="IPR050130">
    <property type="entry name" value="ClpA_ClpB"/>
</dbReference>
<dbReference type="CDD" id="cd00009">
    <property type="entry name" value="AAA"/>
    <property type="match status" value="1"/>
</dbReference>
<dbReference type="Gene3D" id="4.10.860.10">
    <property type="entry name" value="UVR domain"/>
    <property type="match status" value="1"/>
</dbReference>
<dbReference type="SUPFAM" id="SSF52540">
    <property type="entry name" value="P-loop containing nucleoside triphosphate hydrolases"/>
    <property type="match status" value="2"/>
</dbReference>
<evidence type="ECO:0000256" key="2">
    <source>
        <dbReference type="SAM" id="MobiDB-lite"/>
    </source>
</evidence>
<reference evidence="3 4" key="1">
    <citation type="submission" date="2016-02" db="EMBL/GenBank/DDBJ databases">
        <authorList>
            <consortium name="Pathogen Informatics"/>
        </authorList>
    </citation>
    <scope>NUCLEOTIDE SEQUENCE [LARGE SCALE GENOMIC DNA]</scope>
    <source>
        <strain evidence="3 4">SS999</strain>
    </source>
</reference>
<dbReference type="SMART" id="SM00382">
    <property type="entry name" value="AAA"/>
    <property type="match status" value="2"/>
</dbReference>
<dbReference type="InterPro" id="IPR028299">
    <property type="entry name" value="ClpA/B_CS2"/>
</dbReference>
<dbReference type="Pfam" id="PF07724">
    <property type="entry name" value="AAA_2"/>
    <property type="match status" value="1"/>
</dbReference>
<dbReference type="Gene3D" id="3.40.50.300">
    <property type="entry name" value="P-loop containing nucleotide triphosphate hydrolases"/>
    <property type="match status" value="2"/>
</dbReference>
<dbReference type="PANTHER" id="PTHR11638">
    <property type="entry name" value="ATP-DEPENDENT CLP PROTEASE"/>
    <property type="match status" value="1"/>
</dbReference>
<dbReference type="InterPro" id="IPR001270">
    <property type="entry name" value="ClpA/B"/>
</dbReference>
<dbReference type="InterPro" id="IPR001943">
    <property type="entry name" value="UVR_dom"/>
</dbReference>
<dbReference type="Proteomes" id="UP000075182">
    <property type="component" value="Unassembled WGS sequence"/>
</dbReference>
<proteinExistence type="inferred from homology"/>
<dbReference type="InterPro" id="IPR027417">
    <property type="entry name" value="P-loop_NTPase"/>
</dbReference>
<organism evidence="3 4">
    <name type="scientific">Streptococcus suis</name>
    <dbReference type="NCBI Taxonomy" id="1307"/>
    <lineage>
        <taxon>Bacteria</taxon>
        <taxon>Bacillati</taxon>
        <taxon>Bacillota</taxon>
        <taxon>Bacilli</taxon>
        <taxon>Lactobacillales</taxon>
        <taxon>Streptococcaceae</taxon>
        <taxon>Streptococcus</taxon>
    </lineage>
</organism>
<dbReference type="PRINTS" id="PR00300">
    <property type="entry name" value="CLPPROTEASEA"/>
</dbReference>
<dbReference type="PANTHER" id="PTHR11638:SF175">
    <property type="entry name" value="ATP-DEPENDENT CLP PROTEASE, ATP-BINDING SUBUNIT CLPC"/>
    <property type="match status" value="1"/>
</dbReference>
<name>A0A0N0DLE3_STRSU</name>
<keyword evidence="1 3" id="KW-0067">ATP-binding</keyword>
<dbReference type="AlphaFoldDB" id="A0A0N0DLE3"/>
<dbReference type="PROSITE" id="PS50151">
    <property type="entry name" value="UVR"/>
    <property type="match status" value="1"/>
</dbReference>
<dbReference type="CDD" id="cd19499">
    <property type="entry name" value="RecA-like_ClpB_Hsp104-like"/>
    <property type="match status" value="1"/>
</dbReference>
<dbReference type="Pfam" id="PF10431">
    <property type="entry name" value="ClpB_D2-small"/>
    <property type="match status" value="1"/>
</dbReference>
<evidence type="ECO:0000313" key="4">
    <source>
        <dbReference type="Proteomes" id="UP000075182"/>
    </source>
</evidence>
<evidence type="ECO:0000313" key="3">
    <source>
        <dbReference type="EMBL" id="CYX62902.1"/>
    </source>
</evidence>
<comment type="similarity">
    <text evidence="1">Belongs to the ClpA/ClpB family.</text>
</comment>
<dbReference type="InterPro" id="IPR003593">
    <property type="entry name" value="AAA+_ATPase"/>
</dbReference>
<evidence type="ECO:0000256" key="1">
    <source>
        <dbReference type="RuleBase" id="RU004432"/>
    </source>
</evidence>
<dbReference type="FunFam" id="3.40.50.300:FF:000025">
    <property type="entry name" value="ATP-dependent Clp protease subunit"/>
    <property type="match status" value="1"/>
</dbReference>